<dbReference type="Proteomes" id="UP001148629">
    <property type="component" value="Unassembled WGS sequence"/>
</dbReference>
<proteinExistence type="predicted"/>
<dbReference type="EMBL" id="JANRMS010000042">
    <property type="protein sequence ID" value="KAJ3548652.1"/>
    <property type="molecule type" value="Genomic_DNA"/>
</dbReference>
<evidence type="ECO:0000313" key="1">
    <source>
        <dbReference type="EMBL" id="KAJ3548652.1"/>
    </source>
</evidence>
<keyword evidence="2" id="KW-1185">Reference proteome</keyword>
<protein>
    <submittedName>
        <fullName evidence="1">Uncharacterized protein</fullName>
    </submittedName>
</protein>
<comment type="caution">
    <text evidence="1">The sequence shown here is derived from an EMBL/GenBank/DDBJ whole genome shotgun (WGS) entry which is preliminary data.</text>
</comment>
<gene>
    <name evidence="1" type="ORF">NM208_g897</name>
</gene>
<organism evidence="1 2">
    <name type="scientific">Fusarium decemcellulare</name>
    <dbReference type="NCBI Taxonomy" id="57161"/>
    <lineage>
        <taxon>Eukaryota</taxon>
        <taxon>Fungi</taxon>
        <taxon>Dikarya</taxon>
        <taxon>Ascomycota</taxon>
        <taxon>Pezizomycotina</taxon>
        <taxon>Sordariomycetes</taxon>
        <taxon>Hypocreomycetidae</taxon>
        <taxon>Hypocreales</taxon>
        <taxon>Nectriaceae</taxon>
        <taxon>Fusarium</taxon>
        <taxon>Fusarium decemcellulare species complex</taxon>
    </lineage>
</organism>
<name>A0ACC1SY80_9HYPO</name>
<sequence length="506" mass="56886">MAIVLSSLAALQSRADSLLASLAVLLLLMAVRPLIPRLSPPKSAPQFLKKYRAFNSPSFTNFRADFLRQGKQQSLGNQFSFWYGSNHVVAVSGESARTTYLTSRGLDSLAGFLVLFGSFLNVDGLTNSISRNAMLVYKRCTQDDQMTLNLHHLVTDSNACLKRIGSKVVDPVDTMGCLIYQLTHRMAGTHDIANNYELVVSTREIYKPLEESSLFDIWFPLLPTPSKLQRLFGYARLHWLMQSFVNDRRKTGRVENDAMQLMMDARLSDSTTALAIIGAILAGVFNTSISASWNLCHLAKNSAWMSKIRAEVDDAVKKHRNTPTEDLVDIFQRFTLYDWEKSFPSLELAMHETLRFTMSGTIVRKNIGNKDVPVGDTGFFIPKNSLAVYSSADAHMNPDVWTNPIQWDPSRHDEERAEGLQTPHSFLGWGSGNHPCRKYRIYLTFAKLNIVVPTVMIIAAFDFEMCDVGGNITKEPLPSLRYDRVGAGRPAEQVHMRFTPRAKYDS</sequence>
<reference evidence="1" key="1">
    <citation type="submission" date="2022-08" db="EMBL/GenBank/DDBJ databases">
        <title>Genome Sequence of Fusarium decemcellulare.</title>
        <authorList>
            <person name="Buettner E."/>
        </authorList>
    </citation>
    <scope>NUCLEOTIDE SEQUENCE</scope>
    <source>
        <strain evidence="1">Babe19</strain>
    </source>
</reference>
<evidence type="ECO:0000313" key="2">
    <source>
        <dbReference type="Proteomes" id="UP001148629"/>
    </source>
</evidence>
<accession>A0ACC1SY80</accession>